<feature type="domain" description="Pyrrolo-quinoline quinone repeat" evidence="1">
    <location>
        <begin position="312"/>
        <end position="385"/>
    </location>
</feature>
<sequence>MKPSSLPCPSLAQFLLLIASFAFVIGVVAVATAEDWPEFRGPTGQGLVPGGPWPTVWSATNAVVWKQPIEGKGWSSPIVYKGRLYLTTAVSIGGDPIDHSLRAVALDAQTGQLLWTTEVFRQAGKTAAKIHSKNGHASPTPICDGTRLYLHFGHQGTAALDLNGKILWQLTDLKYIPVYGNGGSPALVADMLVFSCDGEDQQFLIALDKATGTTRWRMDRKCDLENKQAFSTPLLIEVAGQQQIISPAAGAIIAYEPVTGREVWRVRAPPDGYSNVPRPLSGHGLVFVSDSADKPRLLAIRPDGRGDVTDTHVAWTDTSALGLTASPVLVGEELYVISDRGVGTCLDAKTGKIHWRQRIGGDYSASLLHAAGHIYFQNEDGVAAVVKASKKFELVSKNDLGEAVLASYAAADGAFFIRGERHLFRIGSR</sequence>
<dbReference type="Proteomes" id="UP000315017">
    <property type="component" value="Chromosome"/>
</dbReference>
<name>A0A517YHC1_9BACT</name>
<dbReference type="EMBL" id="CP036274">
    <property type="protein sequence ID" value="QDU29614.1"/>
    <property type="molecule type" value="Genomic_DNA"/>
</dbReference>
<dbReference type="InterPro" id="IPR018391">
    <property type="entry name" value="PQQ_b-propeller_rpt"/>
</dbReference>
<dbReference type="InterPro" id="IPR002372">
    <property type="entry name" value="PQQ_rpt_dom"/>
</dbReference>
<accession>A0A517YHC1</accession>
<dbReference type="AlphaFoldDB" id="A0A517YHC1"/>
<protein>
    <submittedName>
        <fullName evidence="2">Outer membrane biogenesis protein BamB</fullName>
    </submittedName>
</protein>
<dbReference type="SMART" id="SM00564">
    <property type="entry name" value="PQQ"/>
    <property type="match status" value="4"/>
</dbReference>
<dbReference type="InterPro" id="IPR011047">
    <property type="entry name" value="Quinoprotein_ADH-like_sf"/>
</dbReference>
<dbReference type="SUPFAM" id="SSF50998">
    <property type="entry name" value="Quinoprotein alcohol dehydrogenase-like"/>
    <property type="match status" value="1"/>
</dbReference>
<feature type="domain" description="Pyrrolo-quinoline quinone repeat" evidence="1">
    <location>
        <begin position="58"/>
        <end position="170"/>
    </location>
</feature>
<evidence type="ECO:0000313" key="2">
    <source>
        <dbReference type="EMBL" id="QDU29614.1"/>
    </source>
</evidence>
<proteinExistence type="predicted"/>
<dbReference type="Gene3D" id="2.130.10.10">
    <property type="entry name" value="YVTN repeat-like/Quinoprotein amine dehydrogenase"/>
    <property type="match status" value="1"/>
</dbReference>
<dbReference type="InterPro" id="IPR015943">
    <property type="entry name" value="WD40/YVTN_repeat-like_dom_sf"/>
</dbReference>
<feature type="domain" description="Pyrrolo-quinoline quinone repeat" evidence="1">
    <location>
        <begin position="204"/>
        <end position="300"/>
    </location>
</feature>
<reference evidence="2 3" key="1">
    <citation type="submission" date="2019-02" db="EMBL/GenBank/DDBJ databases">
        <title>Deep-cultivation of Planctomycetes and their phenomic and genomic characterization uncovers novel biology.</title>
        <authorList>
            <person name="Wiegand S."/>
            <person name="Jogler M."/>
            <person name="Boedeker C."/>
            <person name="Pinto D."/>
            <person name="Vollmers J."/>
            <person name="Rivas-Marin E."/>
            <person name="Kohn T."/>
            <person name="Peeters S.H."/>
            <person name="Heuer A."/>
            <person name="Rast P."/>
            <person name="Oberbeckmann S."/>
            <person name="Bunk B."/>
            <person name="Jeske O."/>
            <person name="Meyerdierks A."/>
            <person name="Storesund J.E."/>
            <person name="Kallscheuer N."/>
            <person name="Luecker S."/>
            <person name="Lage O.M."/>
            <person name="Pohl T."/>
            <person name="Merkel B.J."/>
            <person name="Hornburger P."/>
            <person name="Mueller R.-W."/>
            <person name="Bruemmer F."/>
            <person name="Labrenz M."/>
            <person name="Spormann A.M."/>
            <person name="Op den Camp H."/>
            <person name="Overmann J."/>
            <person name="Amann R."/>
            <person name="Jetten M.S.M."/>
            <person name="Mascher T."/>
            <person name="Medema M.H."/>
            <person name="Devos D.P."/>
            <person name="Kaster A.-K."/>
            <person name="Ovreas L."/>
            <person name="Rohde M."/>
            <person name="Galperin M.Y."/>
            <person name="Jogler C."/>
        </authorList>
    </citation>
    <scope>NUCLEOTIDE SEQUENCE [LARGE SCALE GENOMIC DNA]</scope>
    <source>
        <strain evidence="2 3">ETA_A8</strain>
    </source>
</reference>
<dbReference type="Pfam" id="PF13360">
    <property type="entry name" value="PQQ_2"/>
    <property type="match status" value="3"/>
</dbReference>
<dbReference type="KEGG" id="aagg:ETAA8_47290"/>
<dbReference type="PANTHER" id="PTHR34512:SF30">
    <property type="entry name" value="OUTER MEMBRANE PROTEIN ASSEMBLY FACTOR BAMB"/>
    <property type="match status" value="1"/>
</dbReference>
<keyword evidence="3" id="KW-1185">Reference proteome</keyword>
<organism evidence="2 3">
    <name type="scientific">Anatilimnocola aggregata</name>
    <dbReference type="NCBI Taxonomy" id="2528021"/>
    <lineage>
        <taxon>Bacteria</taxon>
        <taxon>Pseudomonadati</taxon>
        <taxon>Planctomycetota</taxon>
        <taxon>Planctomycetia</taxon>
        <taxon>Pirellulales</taxon>
        <taxon>Pirellulaceae</taxon>
        <taxon>Anatilimnocola</taxon>
    </lineage>
</organism>
<dbReference type="PANTHER" id="PTHR34512">
    <property type="entry name" value="CELL SURFACE PROTEIN"/>
    <property type="match status" value="1"/>
</dbReference>
<gene>
    <name evidence="2" type="ORF">ETAA8_47290</name>
</gene>
<evidence type="ECO:0000313" key="3">
    <source>
        <dbReference type="Proteomes" id="UP000315017"/>
    </source>
</evidence>
<dbReference type="OrthoDB" id="244732at2"/>
<dbReference type="Gene3D" id="2.40.10.480">
    <property type="match status" value="1"/>
</dbReference>
<evidence type="ECO:0000259" key="1">
    <source>
        <dbReference type="Pfam" id="PF13360"/>
    </source>
</evidence>